<dbReference type="PANTHER" id="PTHR10728:SF33">
    <property type="entry name" value="LYSOPHOSPHOLIPASE 1-RELATED"/>
    <property type="match status" value="1"/>
</dbReference>
<evidence type="ECO:0000259" key="11">
    <source>
        <dbReference type="PROSITE" id="PS51210"/>
    </source>
</evidence>
<keyword evidence="5 8" id="KW-0442">Lipid degradation</keyword>
<evidence type="ECO:0000256" key="6">
    <source>
        <dbReference type="ARBA" id="ARBA00023098"/>
    </source>
</evidence>
<dbReference type="EC" id="3.1.1.5" evidence="2 9"/>
<dbReference type="SMART" id="SM00022">
    <property type="entry name" value="PLAc"/>
    <property type="match status" value="1"/>
</dbReference>
<accession>A0A1Y2EM25</accession>
<evidence type="ECO:0000256" key="8">
    <source>
        <dbReference type="PROSITE-ProRule" id="PRU00555"/>
    </source>
</evidence>
<dbReference type="GO" id="GO:0046475">
    <property type="term" value="P:glycerophospholipid catabolic process"/>
    <property type="evidence" value="ECO:0007669"/>
    <property type="project" value="TreeGrafter"/>
</dbReference>
<gene>
    <name evidence="12" type="ORF">BCR35DRAFT_307608</name>
</gene>
<keyword evidence="7" id="KW-0325">Glycoprotein</keyword>
<keyword evidence="3 9" id="KW-0732">Signal</keyword>
<dbReference type="OrthoDB" id="4084751at2759"/>
<dbReference type="STRING" id="106004.A0A1Y2EM25"/>
<dbReference type="GO" id="GO:0004622">
    <property type="term" value="F:phosphatidylcholine lysophospholipase activity"/>
    <property type="evidence" value="ECO:0007669"/>
    <property type="project" value="UniProtKB-EC"/>
</dbReference>
<feature type="region of interest" description="Disordered" evidence="10">
    <location>
        <begin position="605"/>
        <end position="644"/>
    </location>
</feature>
<evidence type="ECO:0000256" key="5">
    <source>
        <dbReference type="ARBA" id="ARBA00022963"/>
    </source>
</evidence>
<organism evidence="12 13">
    <name type="scientific">Leucosporidium creatinivorum</name>
    <dbReference type="NCBI Taxonomy" id="106004"/>
    <lineage>
        <taxon>Eukaryota</taxon>
        <taxon>Fungi</taxon>
        <taxon>Dikarya</taxon>
        <taxon>Basidiomycota</taxon>
        <taxon>Pucciniomycotina</taxon>
        <taxon>Microbotryomycetes</taxon>
        <taxon>Leucosporidiales</taxon>
        <taxon>Leucosporidium</taxon>
    </lineage>
</organism>
<proteinExistence type="inferred from homology"/>
<dbReference type="AlphaFoldDB" id="A0A1Y2EM25"/>
<dbReference type="Pfam" id="PF01735">
    <property type="entry name" value="PLA2_B"/>
    <property type="match status" value="1"/>
</dbReference>
<comment type="caution">
    <text evidence="12">The sequence shown here is derived from an EMBL/GenBank/DDBJ whole genome shotgun (WGS) entry which is preliminary data.</text>
</comment>
<evidence type="ECO:0000256" key="4">
    <source>
        <dbReference type="ARBA" id="ARBA00022801"/>
    </source>
</evidence>
<reference evidence="12 13" key="1">
    <citation type="submission" date="2016-07" db="EMBL/GenBank/DDBJ databases">
        <title>Pervasive Adenine N6-methylation of Active Genes in Fungi.</title>
        <authorList>
            <consortium name="DOE Joint Genome Institute"/>
            <person name="Mondo S.J."/>
            <person name="Dannebaum R.O."/>
            <person name="Kuo R.C."/>
            <person name="Labutti K."/>
            <person name="Haridas S."/>
            <person name="Kuo A."/>
            <person name="Salamov A."/>
            <person name="Ahrendt S.R."/>
            <person name="Lipzen A."/>
            <person name="Sullivan W."/>
            <person name="Andreopoulos W.B."/>
            <person name="Clum A."/>
            <person name="Lindquist E."/>
            <person name="Daum C."/>
            <person name="Ramamoorthy G.K."/>
            <person name="Gryganskyi A."/>
            <person name="Culley D."/>
            <person name="Magnuson J.K."/>
            <person name="James T.Y."/>
            <person name="O'Malley M.A."/>
            <person name="Stajich J.E."/>
            <person name="Spatafora J.W."/>
            <person name="Visel A."/>
            <person name="Grigoriev I.V."/>
        </authorList>
    </citation>
    <scope>NUCLEOTIDE SEQUENCE [LARGE SCALE GENOMIC DNA]</scope>
    <source>
        <strain evidence="12 13">62-1032</strain>
    </source>
</reference>
<dbReference type="Proteomes" id="UP000193467">
    <property type="component" value="Unassembled WGS sequence"/>
</dbReference>
<dbReference type="InParanoid" id="A0A1Y2EM25"/>
<dbReference type="FunCoup" id="A0A1Y2EM25">
    <property type="interactions" value="194"/>
</dbReference>
<evidence type="ECO:0000256" key="9">
    <source>
        <dbReference type="RuleBase" id="RU362103"/>
    </source>
</evidence>
<evidence type="ECO:0000256" key="7">
    <source>
        <dbReference type="ARBA" id="ARBA00023180"/>
    </source>
</evidence>
<evidence type="ECO:0000256" key="1">
    <source>
        <dbReference type="ARBA" id="ARBA00008780"/>
    </source>
</evidence>
<feature type="compositionally biased region" description="Gly residues" evidence="10">
    <location>
        <begin position="605"/>
        <end position="637"/>
    </location>
</feature>
<keyword evidence="4 8" id="KW-0378">Hydrolase</keyword>
<feature type="signal peptide" evidence="9">
    <location>
        <begin position="1"/>
        <end position="19"/>
    </location>
</feature>
<comment type="catalytic activity">
    <reaction evidence="9">
        <text>a 1-acyl-sn-glycero-3-phosphocholine + H2O = sn-glycerol 3-phosphocholine + a fatty acid + H(+)</text>
        <dbReference type="Rhea" id="RHEA:15177"/>
        <dbReference type="ChEBI" id="CHEBI:15377"/>
        <dbReference type="ChEBI" id="CHEBI:15378"/>
        <dbReference type="ChEBI" id="CHEBI:16870"/>
        <dbReference type="ChEBI" id="CHEBI:28868"/>
        <dbReference type="ChEBI" id="CHEBI:58168"/>
        <dbReference type="EC" id="3.1.1.5"/>
    </reaction>
</comment>
<evidence type="ECO:0000313" key="12">
    <source>
        <dbReference type="EMBL" id="ORY72588.1"/>
    </source>
</evidence>
<keyword evidence="6 8" id="KW-0443">Lipid metabolism</keyword>
<evidence type="ECO:0000256" key="3">
    <source>
        <dbReference type="ARBA" id="ARBA00022729"/>
    </source>
</evidence>
<name>A0A1Y2EM25_9BASI</name>
<feature type="domain" description="PLA2c" evidence="11">
    <location>
        <begin position="27"/>
        <end position="603"/>
    </location>
</feature>
<dbReference type="GO" id="GO:0004623">
    <property type="term" value="F:phospholipase A2 activity"/>
    <property type="evidence" value="ECO:0007669"/>
    <property type="project" value="TreeGrafter"/>
</dbReference>
<dbReference type="SUPFAM" id="SSF52151">
    <property type="entry name" value="FabD/lysophospholipase-like"/>
    <property type="match status" value="1"/>
</dbReference>
<dbReference type="EMBL" id="MCGR01000051">
    <property type="protein sequence ID" value="ORY72588.1"/>
    <property type="molecule type" value="Genomic_DNA"/>
</dbReference>
<comment type="similarity">
    <text evidence="1 9">Belongs to the lysophospholipase family.</text>
</comment>
<protein>
    <recommendedName>
        <fullName evidence="2 9">Lysophospholipase</fullName>
        <ecNumber evidence="2 9">3.1.1.5</ecNumber>
    </recommendedName>
</protein>
<dbReference type="InterPro" id="IPR002642">
    <property type="entry name" value="LysoPLipase_cat_dom"/>
</dbReference>
<dbReference type="GO" id="GO:0005829">
    <property type="term" value="C:cytosol"/>
    <property type="evidence" value="ECO:0007669"/>
    <property type="project" value="TreeGrafter"/>
</dbReference>
<evidence type="ECO:0000256" key="10">
    <source>
        <dbReference type="SAM" id="MobiDB-lite"/>
    </source>
</evidence>
<dbReference type="PROSITE" id="PS51210">
    <property type="entry name" value="PLA2C"/>
    <property type="match status" value="1"/>
</dbReference>
<dbReference type="Gene3D" id="3.40.1090.10">
    <property type="entry name" value="Cytosolic phospholipase A2 catalytic domain"/>
    <property type="match status" value="1"/>
</dbReference>
<feature type="chain" id="PRO_5011829506" description="Lysophospholipase" evidence="9">
    <location>
        <begin position="20"/>
        <end position="667"/>
    </location>
</feature>
<evidence type="ECO:0000313" key="13">
    <source>
        <dbReference type="Proteomes" id="UP000193467"/>
    </source>
</evidence>
<evidence type="ECO:0000256" key="2">
    <source>
        <dbReference type="ARBA" id="ARBA00013274"/>
    </source>
</evidence>
<dbReference type="InterPro" id="IPR016035">
    <property type="entry name" value="Acyl_Trfase/lysoPLipase"/>
</dbReference>
<dbReference type="PANTHER" id="PTHR10728">
    <property type="entry name" value="CYTOSOLIC PHOSPHOLIPASE A2"/>
    <property type="match status" value="1"/>
</dbReference>
<keyword evidence="13" id="KW-1185">Reference proteome</keyword>
<sequence>MHAALLSLGVLGAATAVSAGYAPSYVACDGSASLRLAGTPAGDNQTLNTAEKEYVSARRPIADESLKAWLAQSNLTSTVYGGSLDGVNSTSLPTISIALSGGGDRAALYGAGVLNALDGRNSSSVAKGTGGLLQAATYLSGLSGGSWLLSSFVFNDMPEIYPMVLGDGSNSSELGWHLSKDLFSPGTANQSAAYVNTLFADVAQKKAAGNWNVTLNDIWARALSYHFLPGTTFDNFYSASADHAASLLFSSATSLSTWANHSLPFPLIVANVDTPNDKAAPFYGAATPLSSVSYEFTPLEFGSFDPELATFIPMKSLGTSLKSGTPVGQCVEGFDNAGWVLGTSSMLFHLYNVSQIPAWTLPASPINQLVAGVNSTFYAVQPEQQLDVAALPSPFQGLRPETYEDTNETQLRLIDGGLDGQVDPIFPLIVTARDIDVIIIADATADSATQTPTGASLVATEQRAALLPAGTVTLPPLPNSNTTYITQGLVTRPVFFGCNVTASTLQGKASDSTIPILVYLPNYDNGLGITNTSTSQLVYPDAEATSFLDTASSIVYGGWNNDAEWPTCLACAVVERTRGREGIDRTAACGNCFDKYCWSEVEASAGGGGGNSSTGGSSGGGNGTISGGNGTTSGGGTPASAASRGGEWKGVNAAMALGVVGVALLWV</sequence>